<keyword evidence="1" id="KW-0812">Transmembrane</keyword>
<evidence type="ECO:0000256" key="1">
    <source>
        <dbReference type="SAM" id="Phobius"/>
    </source>
</evidence>
<reference evidence="2" key="3">
    <citation type="submission" date="2023-05" db="EMBL/GenBank/DDBJ databases">
        <authorList>
            <person name="Smith C.H."/>
        </authorList>
    </citation>
    <scope>NUCLEOTIDE SEQUENCE</scope>
    <source>
        <strain evidence="2">CHS0354</strain>
        <tissue evidence="2">Mantle</tissue>
    </source>
</reference>
<keyword evidence="1" id="KW-1133">Transmembrane helix</keyword>
<reference evidence="2" key="2">
    <citation type="journal article" date="2021" name="Genome Biol. Evol.">
        <title>Developing a high-quality reference genome for a parasitic bivalve with doubly uniparental inheritance (Bivalvia: Unionida).</title>
        <authorList>
            <person name="Smith C.H."/>
        </authorList>
    </citation>
    <scope>NUCLEOTIDE SEQUENCE</scope>
    <source>
        <strain evidence="2">CHS0354</strain>
        <tissue evidence="2">Mantle</tissue>
    </source>
</reference>
<dbReference type="EMBL" id="JAEAOA010001977">
    <property type="protein sequence ID" value="KAK3581115.1"/>
    <property type="molecule type" value="Genomic_DNA"/>
</dbReference>
<feature type="transmembrane region" description="Helical" evidence="1">
    <location>
        <begin position="83"/>
        <end position="101"/>
    </location>
</feature>
<evidence type="ECO:0008006" key="4">
    <source>
        <dbReference type="Google" id="ProtNLM"/>
    </source>
</evidence>
<reference evidence="2" key="1">
    <citation type="journal article" date="2021" name="Genome Biol. Evol.">
        <title>A High-Quality Reference Genome for a Parasitic Bivalve with Doubly Uniparental Inheritance (Bivalvia: Unionida).</title>
        <authorList>
            <person name="Smith C.H."/>
        </authorList>
    </citation>
    <scope>NUCLEOTIDE SEQUENCE</scope>
    <source>
        <strain evidence="2">CHS0354</strain>
    </source>
</reference>
<protein>
    <recommendedName>
        <fullName evidence="4">Transmembrane protein</fullName>
    </recommendedName>
</protein>
<dbReference type="AlphaFoldDB" id="A0AAE0VLI1"/>
<proteinExistence type="predicted"/>
<name>A0AAE0VLI1_9BIVA</name>
<dbReference type="Proteomes" id="UP001195483">
    <property type="component" value="Unassembled WGS sequence"/>
</dbReference>
<keyword evidence="3" id="KW-1185">Reference proteome</keyword>
<accession>A0AAE0VLI1</accession>
<comment type="caution">
    <text evidence="2">The sequence shown here is derived from an EMBL/GenBank/DDBJ whole genome shotgun (WGS) entry which is preliminary data.</text>
</comment>
<sequence length="106" mass="13046">MYCFYNFVFIDYTQYHVNIFVQVKLDLTVRKRTCLTFSFFCQLGYKQQNGKMYEKIQMVSVVVYEYWTNYDITILLQVEEKRVITVILLFFFAKFVQIVLFQEKFF</sequence>
<evidence type="ECO:0000313" key="2">
    <source>
        <dbReference type="EMBL" id="KAK3581115.1"/>
    </source>
</evidence>
<evidence type="ECO:0000313" key="3">
    <source>
        <dbReference type="Proteomes" id="UP001195483"/>
    </source>
</evidence>
<gene>
    <name evidence="2" type="ORF">CHS0354_033908</name>
</gene>
<organism evidence="2 3">
    <name type="scientific">Potamilus streckersoni</name>
    <dbReference type="NCBI Taxonomy" id="2493646"/>
    <lineage>
        <taxon>Eukaryota</taxon>
        <taxon>Metazoa</taxon>
        <taxon>Spiralia</taxon>
        <taxon>Lophotrochozoa</taxon>
        <taxon>Mollusca</taxon>
        <taxon>Bivalvia</taxon>
        <taxon>Autobranchia</taxon>
        <taxon>Heteroconchia</taxon>
        <taxon>Palaeoheterodonta</taxon>
        <taxon>Unionida</taxon>
        <taxon>Unionoidea</taxon>
        <taxon>Unionidae</taxon>
        <taxon>Ambleminae</taxon>
        <taxon>Lampsilini</taxon>
        <taxon>Potamilus</taxon>
    </lineage>
</organism>
<keyword evidence="1" id="KW-0472">Membrane</keyword>